<comment type="caution">
    <text evidence="17">The sequence shown here is derived from an EMBL/GenBank/DDBJ whole genome shotgun (WGS) entry which is preliminary data.</text>
</comment>
<dbReference type="CDD" id="cd18137">
    <property type="entry name" value="HLD_clamp_pol_III_gamma_tau"/>
    <property type="match status" value="1"/>
</dbReference>
<dbReference type="NCBIfam" id="NF005846">
    <property type="entry name" value="PRK07764.1-6"/>
    <property type="match status" value="1"/>
</dbReference>
<protein>
    <recommendedName>
        <fullName evidence="13 14">DNA polymerase III subunit gamma/tau</fullName>
        <ecNumber evidence="2 14">2.7.7.7</ecNumber>
    </recommendedName>
</protein>
<dbReference type="SMART" id="SM00382">
    <property type="entry name" value="AAA"/>
    <property type="match status" value="1"/>
</dbReference>
<evidence type="ECO:0000256" key="14">
    <source>
        <dbReference type="RuleBase" id="RU364063"/>
    </source>
</evidence>
<comment type="subunit">
    <text evidence="14">DNA polymerase III contains a core (composed of alpha, epsilon and theta chains) that associates with a tau subunit. This core dimerizes to form the POLIII' complex. PolIII' associates with the gamma complex (composed of gamma, delta, delta', psi and chi chains) and with the beta chain to form the complete DNA polymerase III complex.</text>
</comment>
<keyword evidence="8" id="KW-0862">Zinc</keyword>
<dbReference type="FunFam" id="1.20.272.10:FF:000003">
    <property type="entry name" value="DNA polymerase III subunit gamma/tau"/>
    <property type="match status" value="1"/>
</dbReference>
<dbReference type="GO" id="GO:0005524">
    <property type="term" value="F:ATP binding"/>
    <property type="evidence" value="ECO:0007669"/>
    <property type="project" value="UniProtKB-KW"/>
</dbReference>
<evidence type="ECO:0000256" key="8">
    <source>
        <dbReference type="ARBA" id="ARBA00022833"/>
    </source>
</evidence>
<evidence type="ECO:0000256" key="5">
    <source>
        <dbReference type="ARBA" id="ARBA00022705"/>
    </source>
</evidence>
<feature type="region of interest" description="Disordered" evidence="15">
    <location>
        <begin position="585"/>
        <end position="712"/>
    </location>
</feature>
<evidence type="ECO:0000256" key="11">
    <source>
        <dbReference type="ARBA" id="ARBA00037724"/>
    </source>
</evidence>
<accession>A0A4S8N910</accession>
<organism evidence="17 18">
    <name type="scientific">Nocardioides caeni</name>
    <dbReference type="NCBI Taxonomy" id="574700"/>
    <lineage>
        <taxon>Bacteria</taxon>
        <taxon>Bacillati</taxon>
        <taxon>Actinomycetota</taxon>
        <taxon>Actinomycetes</taxon>
        <taxon>Propionibacteriales</taxon>
        <taxon>Nocardioidaceae</taxon>
        <taxon>Nocardioides</taxon>
    </lineage>
</organism>
<comment type="catalytic activity">
    <reaction evidence="12 14">
        <text>DNA(n) + a 2'-deoxyribonucleoside 5'-triphosphate = DNA(n+1) + diphosphate</text>
        <dbReference type="Rhea" id="RHEA:22508"/>
        <dbReference type="Rhea" id="RHEA-COMP:17339"/>
        <dbReference type="Rhea" id="RHEA-COMP:17340"/>
        <dbReference type="ChEBI" id="CHEBI:33019"/>
        <dbReference type="ChEBI" id="CHEBI:61560"/>
        <dbReference type="ChEBI" id="CHEBI:173112"/>
        <dbReference type="EC" id="2.7.7.7"/>
    </reaction>
</comment>
<dbReference type="InterPro" id="IPR045085">
    <property type="entry name" value="HLD_clamp_pol_III_gamma_tau"/>
</dbReference>
<keyword evidence="7 14" id="KW-0547">Nucleotide-binding</keyword>
<keyword evidence="10 14" id="KW-0239">DNA-directed DNA polymerase</keyword>
<feature type="compositionally biased region" description="Low complexity" evidence="15">
    <location>
        <begin position="585"/>
        <end position="610"/>
    </location>
</feature>
<dbReference type="Proteomes" id="UP000307087">
    <property type="component" value="Unassembled WGS sequence"/>
</dbReference>
<comment type="similarity">
    <text evidence="1 14">Belongs to the DnaX/STICHEL family.</text>
</comment>
<dbReference type="GO" id="GO:0046872">
    <property type="term" value="F:metal ion binding"/>
    <property type="evidence" value="ECO:0007669"/>
    <property type="project" value="UniProtKB-KW"/>
</dbReference>
<dbReference type="GO" id="GO:0003887">
    <property type="term" value="F:DNA-directed DNA polymerase activity"/>
    <property type="evidence" value="ECO:0007669"/>
    <property type="project" value="UniProtKB-KW"/>
</dbReference>
<evidence type="ECO:0000259" key="16">
    <source>
        <dbReference type="SMART" id="SM00382"/>
    </source>
</evidence>
<dbReference type="AlphaFoldDB" id="A0A4S8N910"/>
<dbReference type="SUPFAM" id="SSF48019">
    <property type="entry name" value="post-AAA+ oligomerization domain-like"/>
    <property type="match status" value="1"/>
</dbReference>
<feature type="compositionally biased region" description="Low complexity" evidence="15">
    <location>
        <begin position="663"/>
        <end position="674"/>
    </location>
</feature>
<feature type="region of interest" description="Disordered" evidence="15">
    <location>
        <begin position="391"/>
        <end position="455"/>
    </location>
</feature>
<evidence type="ECO:0000256" key="9">
    <source>
        <dbReference type="ARBA" id="ARBA00022840"/>
    </source>
</evidence>
<keyword evidence="5 14" id="KW-0235">DNA replication</keyword>
<dbReference type="OrthoDB" id="9810148at2"/>
<evidence type="ECO:0000256" key="2">
    <source>
        <dbReference type="ARBA" id="ARBA00012417"/>
    </source>
</evidence>
<keyword evidence="9 14" id="KW-0067">ATP-binding</keyword>
<evidence type="ECO:0000256" key="3">
    <source>
        <dbReference type="ARBA" id="ARBA00022679"/>
    </source>
</evidence>
<evidence type="ECO:0000256" key="1">
    <source>
        <dbReference type="ARBA" id="ARBA00006360"/>
    </source>
</evidence>
<evidence type="ECO:0000256" key="15">
    <source>
        <dbReference type="SAM" id="MobiDB-lite"/>
    </source>
</evidence>
<feature type="domain" description="AAA+ ATPase" evidence="16">
    <location>
        <begin position="38"/>
        <end position="182"/>
    </location>
</feature>
<dbReference type="InterPro" id="IPR012763">
    <property type="entry name" value="DNA_pol_III_sug/sutau_N"/>
</dbReference>
<dbReference type="InterPro" id="IPR027417">
    <property type="entry name" value="P-loop_NTPase"/>
</dbReference>
<dbReference type="EMBL" id="STGW01000006">
    <property type="protein sequence ID" value="THV12887.1"/>
    <property type="molecule type" value="Genomic_DNA"/>
</dbReference>
<comment type="function">
    <text evidence="11 14">DNA polymerase III is a complex, multichain enzyme responsible for most of the replicative synthesis in bacteria. This DNA polymerase also exhibits 3' to 5' exonuclease activity.</text>
</comment>
<dbReference type="InterPro" id="IPR003593">
    <property type="entry name" value="AAA+_ATPase"/>
</dbReference>
<dbReference type="GO" id="GO:0006261">
    <property type="term" value="P:DNA-templated DNA replication"/>
    <property type="evidence" value="ECO:0007669"/>
    <property type="project" value="TreeGrafter"/>
</dbReference>
<reference evidence="17 18" key="1">
    <citation type="journal article" date="2009" name="Int. J. Syst. Evol. Microbiol.">
        <title>Nocardioides caeni sp. nov., isolated from wastewater.</title>
        <authorList>
            <person name="Yoon J.H."/>
            <person name="Kang S.J."/>
            <person name="Park S."/>
            <person name="Kim W."/>
            <person name="Oh T.K."/>
        </authorList>
    </citation>
    <scope>NUCLEOTIDE SEQUENCE [LARGE SCALE GENOMIC DNA]</scope>
    <source>
        <strain evidence="17 18">DSM 23134</strain>
    </source>
</reference>
<sequence length="733" mass="77239">MDSPLALYRRYRPETFAEVIGQEHVTEPLRAALAGNRVNHAYLFSGPRGCGKTTSARILARALNCERAPIADPCGECDSCRDLARNGPGSIDVIEIDAASHGGVDDARDLREKAFFAPVKSRYKVYIIDEAHMVTTQGFNALLKLVEEPPPHLRFIFATTEPEKVIPTIRSRTHHYPFRLIPPRLLTAYLTELCDREGVAIEAAALPLVVRAGAGSARDTLSVLDQLLGGAGSQGVTYDLASGLLGYTPDTLLDDVVAAFAAGDGSAVFGVVDKVIETGQDPRRFTEDLLRRLRDLVIISAVPDAAASGLLDVSGDQADRLVAQATAFGRAELTRAADLVAAGLTDMRGATAPRLLLELICARILLPAADHATEGVLARLDRLERRAAISGTTSAEALPPAAPAAAPAADRPEPSRAERAAPERVERPAPVANEAQQAAQQPTPQPAPRDAAPAPVPAPVVEERAPAPAAVGDEPAPVVEERPVPVPASAQAPSPTASGGLTLVDIRRLWPSVVDRIKGVKRVTWIHLTQNSQVVAFDSGVLSLGFQADGPRRSFESGGHVEIVQQAVIDEIGIQVRIDAIVDPSANPGAAAPAASPAQQPAQQSTQPTQRRSEAGSTPESGGWPETVRPPQAATPAATSEPASGGPRFDDAPPWDVEPGGPPSSTASSSESEVAPPPSRRPRMEDLQAQVEAPPEDPDAHVDLDDADVDAESSAELLARELGAQMIEEIPRG</sequence>
<dbReference type="Pfam" id="PF22608">
    <property type="entry name" value="DNAX_ATPase_lid"/>
    <property type="match status" value="1"/>
</dbReference>
<dbReference type="GO" id="GO:0009360">
    <property type="term" value="C:DNA polymerase III complex"/>
    <property type="evidence" value="ECO:0007669"/>
    <property type="project" value="InterPro"/>
</dbReference>
<dbReference type="GO" id="GO:0003677">
    <property type="term" value="F:DNA binding"/>
    <property type="evidence" value="ECO:0007669"/>
    <property type="project" value="InterPro"/>
</dbReference>
<evidence type="ECO:0000256" key="13">
    <source>
        <dbReference type="ARBA" id="ARBA00074577"/>
    </source>
</evidence>
<evidence type="ECO:0000256" key="10">
    <source>
        <dbReference type="ARBA" id="ARBA00022932"/>
    </source>
</evidence>
<dbReference type="Gene3D" id="1.20.272.10">
    <property type="match status" value="1"/>
</dbReference>
<dbReference type="FunFam" id="3.40.50.300:FF:000014">
    <property type="entry name" value="DNA polymerase III subunit gamma/tau"/>
    <property type="match status" value="1"/>
</dbReference>
<keyword evidence="4 14" id="KW-0548">Nucleotidyltransferase</keyword>
<evidence type="ECO:0000256" key="7">
    <source>
        <dbReference type="ARBA" id="ARBA00022741"/>
    </source>
</evidence>
<feature type="compositionally biased region" description="Low complexity" evidence="15">
    <location>
        <begin position="630"/>
        <end position="644"/>
    </location>
</feature>
<proteinExistence type="inferred from homology"/>
<dbReference type="Pfam" id="PF13177">
    <property type="entry name" value="DNA_pol3_delta2"/>
    <property type="match status" value="1"/>
</dbReference>
<keyword evidence="3 14" id="KW-0808">Transferase</keyword>
<evidence type="ECO:0000313" key="18">
    <source>
        <dbReference type="Proteomes" id="UP000307087"/>
    </source>
</evidence>
<dbReference type="RefSeq" id="WP_136562921.1">
    <property type="nucleotide sequence ID" value="NZ_BAABLS010000004.1"/>
</dbReference>
<dbReference type="CDD" id="cd00009">
    <property type="entry name" value="AAA"/>
    <property type="match status" value="1"/>
</dbReference>
<keyword evidence="6" id="KW-0479">Metal-binding</keyword>
<feature type="compositionally biased region" description="Low complexity" evidence="15">
    <location>
        <begin position="395"/>
        <end position="409"/>
    </location>
</feature>
<gene>
    <name evidence="14" type="primary">dnaX</name>
    <name evidence="17" type="ORF">E9934_10870</name>
</gene>
<dbReference type="PANTHER" id="PTHR11669">
    <property type="entry name" value="REPLICATION FACTOR C / DNA POLYMERASE III GAMMA-TAU SUBUNIT"/>
    <property type="match status" value="1"/>
</dbReference>
<feature type="compositionally biased region" description="Low complexity" evidence="15">
    <location>
        <begin position="428"/>
        <end position="453"/>
    </location>
</feature>
<dbReference type="NCBIfam" id="TIGR02397">
    <property type="entry name" value="dnaX_nterm"/>
    <property type="match status" value="1"/>
</dbReference>
<dbReference type="InterPro" id="IPR008921">
    <property type="entry name" value="DNA_pol3_clamp-load_cplx_C"/>
</dbReference>
<keyword evidence="18" id="KW-1185">Reference proteome</keyword>
<evidence type="ECO:0000256" key="6">
    <source>
        <dbReference type="ARBA" id="ARBA00022723"/>
    </source>
</evidence>
<dbReference type="Gene3D" id="3.40.50.300">
    <property type="entry name" value="P-loop containing nucleotide triphosphate hydrolases"/>
    <property type="match status" value="1"/>
</dbReference>
<dbReference type="EC" id="2.7.7.7" evidence="2 14"/>
<feature type="compositionally biased region" description="Basic and acidic residues" evidence="15">
    <location>
        <begin position="410"/>
        <end position="427"/>
    </location>
</feature>
<evidence type="ECO:0000256" key="12">
    <source>
        <dbReference type="ARBA" id="ARBA00049244"/>
    </source>
</evidence>
<dbReference type="InterPro" id="IPR050238">
    <property type="entry name" value="DNA_Rep/Repair_Clamp_Loader"/>
</dbReference>
<dbReference type="PANTHER" id="PTHR11669:SF0">
    <property type="entry name" value="PROTEIN STICHEL-LIKE 2"/>
    <property type="match status" value="1"/>
</dbReference>
<dbReference type="InterPro" id="IPR022754">
    <property type="entry name" value="DNA_pol_III_gamma-3"/>
</dbReference>
<evidence type="ECO:0000256" key="4">
    <source>
        <dbReference type="ARBA" id="ARBA00022695"/>
    </source>
</evidence>
<dbReference type="Gene3D" id="1.10.8.60">
    <property type="match status" value="1"/>
</dbReference>
<name>A0A4S8N910_9ACTN</name>
<dbReference type="Pfam" id="PF12169">
    <property type="entry name" value="DNA_pol3_gamma3"/>
    <property type="match status" value="1"/>
</dbReference>
<evidence type="ECO:0000313" key="17">
    <source>
        <dbReference type="EMBL" id="THV12887.1"/>
    </source>
</evidence>
<dbReference type="SUPFAM" id="SSF52540">
    <property type="entry name" value="P-loop containing nucleoside triphosphate hydrolases"/>
    <property type="match status" value="1"/>
</dbReference>